<dbReference type="AlphaFoldDB" id="A0A7X5UBE6"/>
<proteinExistence type="predicted"/>
<keyword evidence="3" id="KW-1185">Reference proteome</keyword>
<organism evidence="2 3">
    <name type="scientific">Luteibacter anthropi</name>
    <dbReference type="NCBI Taxonomy" id="564369"/>
    <lineage>
        <taxon>Bacteria</taxon>
        <taxon>Pseudomonadati</taxon>
        <taxon>Pseudomonadota</taxon>
        <taxon>Gammaproteobacteria</taxon>
        <taxon>Lysobacterales</taxon>
        <taxon>Rhodanobacteraceae</taxon>
        <taxon>Luteibacter</taxon>
    </lineage>
</organism>
<protein>
    <submittedName>
        <fullName evidence="2">Uncharacterized protein</fullName>
    </submittedName>
</protein>
<feature type="region of interest" description="Disordered" evidence="1">
    <location>
        <begin position="19"/>
        <end position="69"/>
    </location>
</feature>
<reference evidence="2 3" key="1">
    <citation type="submission" date="2020-03" db="EMBL/GenBank/DDBJ databases">
        <authorList>
            <person name="Lai Q."/>
        </authorList>
    </citation>
    <scope>NUCLEOTIDE SEQUENCE [LARGE SCALE GENOMIC DNA]</scope>
    <source>
        <strain evidence="2 3">CCUG 25036</strain>
    </source>
</reference>
<dbReference type="EMBL" id="JAARLZ010000006">
    <property type="protein sequence ID" value="NII07232.1"/>
    <property type="molecule type" value="Genomic_DNA"/>
</dbReference>
<dbReference type="Proteomes" id="UP000490980">
    <property type="component" value="Unassembled WGS sequence"/>
</dbReference>
<sequence length="103" mass="11514">MVEIIRQEDRLVRPVRAVGSPAAQRAEQPLARNPRFKRFVSPLGEPSDVNNREGPEAAGSTMKSKLPIFPLTTQPARSRRMLEVASVHFAAMRRQRHIAGTES</sequence>
<evidence type="ECO:0000313" key="2">
    <source>
        <dbReference type="EMBL" id="NII07232.1"/>
    </source>
</evidence>
<name>A0A7X5UBE6_9GAMM</name>
<evidence type="ECO:0000313" key="3">
    <source>
        <dbReference type="Proteomes" id="UP000490980"/>
    </source>
</evidence>
<comment type="caution">
    <text evidence="2">The sequence shown here is derived from an EMBL/GenBank/DDBJ whole genome shotgun (WGS) entry which is preliminary data.</text>
</comment>
<dbReference type="RefSeq" id="WP_166948940.1">
    <property type="nucleotide sequence ID" value="NZ_JAARLZ010000006.1"/>
</dbReference>
<evidence type="ECO:0000256" key="1">
    <source>
        <dbReference type="SAM" id="MobiDB-lite"/>
    </source>
</evidence>
<gene>
    <name evidence="2" type="ORF">HBF25_12645</name>
</gene>
<accession>A0A7X5UBE6</accession>